<evidence type="ECO:0000256" key="2">
    <source>
        <dbReference type="ARBA" id="ARBA00012528"/>
    </source>
</evidence>
<dbReference type="FunFam" id="3.30.70.270:FF:000001">
    <property type="entry name" value="Diguanylate cyclase domain protein"/>
    <property type="match status" value="1"/>
</dbReference>
<reference evidence="6" key="1">
    <citation type="journal article" date="2013" name="Genome Announc.">
        <title>Draft Genome Sequence of Agarivorans albus Strain MKT 106T, an Agarolytic Marine Bacterium.</title>
        <authorList>
            <person name="Yasuike M."/>
            <person name="Nakamura Y."/>
            <person name="Kai W."/>
            <person name="Fujiwara A."/>
            <person name="Fukui Y."/>
            <person name="Satomi M."/>
            <person name="Sano M."/>
        </authorList>
    </citation>
    <scope>NUCLEOTIDE SEQUENCE [LARGE SCALE GENOMIC DNA]</scope>
</reference>
<dbReference type="InterPro" id="IPR029787">
    <property type="entry name" value="Nucleotide_cyclase"/>
</dbReference>
<dbReference type="STRING" id="1331007.AALB_1517"/>
<dbReference type="CDD" id="cd01949">
    <property type="entry name" value="GGDEF"/>
    <property type="match status" value="1"/>
</dbReference>
<dbReference type="EC" id="2.7.7.65" evidence="2"/>
<evidence type="ECO:0000313" key="7">
    <source>
        <dbReference type="Proteomes" id="UP000014461"/>
    </source>
</evidence>
<dbReference type="AlphaFoldDB" id="R9PJA6"/>
<dbReference type="Pfam" id="PF00990">
    <property type="entry name" value="GGDEF"/>
    <property type="match status" value="1"/>
</dbReference>
<comment type="caution">
    <text evidence="6">The sequence shown here is derived from an EMBL/GenBank/DDBJ whole genome shotgun (WGS) entry which is preliminary data.</text>
</comment>
<accession>R9PJA6</accession>
<gene>
    <name evidence="6" type="ORF">AALB_1517</name>
</gene>
<name>R9PJA6_AGAAL</name>
<dbReference type="GO" id="GO:0052621">
    <property type="term" value="F:diguanylate cyclase activity"/>
    <property type="evidence" value="ECO:0007669"/>
    <property type="project" value="UniProtKB-EC"/>
</dbReference>
<dbReference type="PANTHER" id="PTHR45138">
    <property type="entry name" value="REGULATORY COMPONENTS OF SENSORY TRANSDUCTION SYSTEM"/>
    <property type="match status" value="1"/>
</dbReference>
<protein>
    <recommendedName>
        <fullName evidence="2">diguanylate cyclase</fullName>
        <ecNumber evidence="2">2.7.7.65</ecNumber>
    </recommendedName>
</protein>
<keyword evidence="4" id="KW-0175">Coiled coil</keyword>
<comment type="cofactor">
    <cofactor evidence="1">
        <name>Mg(2+)</name>
        <dbReference type="ChEBI" id="CHEBI:18420"/>
    </cofactor>
</comment>
<sequence>MSDIITIKKRLALVRNEIDSSNKNPSNQDAKVRMEKKAISQLISRLSKICYGLDEQLDQKLEQLIQEVESNEDLSAISQYQNELDGLFKQHSETLKTLLAHNQRIIKTSGESLKRINGLPPQLRRKLTDFLEQEPAYSHNDNQQRLEQLLNYYYQALINKPALGGAPLSNDSTPAVKPKESILNNRLHKRICDDLQRLITELDYTGDVGTKLGQVRSDLLVGIEPEELPSLCIKVIQLVIEGSREERKASQEFLYSLNESLGGVHDQFNDSLSQSKSIHKDQKQSDGLLKNRLLELGAEVRSSNDLDTLKSSIQNRLIQIADVFKEKEQLEQRTSELLDELGNVELKLRLVREETHEYKKRLNAHKHKLFIDSLTQVYNRAALDERLELEYKRWKRYGYNLGMAVIDIDHFKSINDKFGHMAGDKALKVIARALQNNLRDTDFLARFGGEEFVLLMPNISPDAVMVPLDNIREQIKALPFRFKDQQVSITVSIGATLFKESDKPLDAFERADQALYESKSSGRDKVNIIS</sequence>
<dbReference type="PANTHER" id="PTHR45138:SF9">
    <property type="entry name" value="DIGUANYLATE CYCLASE DGCM-RELATED"/>
    <property type="match status" value="1"/>
</dbReference>
<feature type="coiled-coil region" evidence="4">
    <location>
        <begin position="320"/>
        <end position="347"/>
    </location>
</feature>
<comment type="catalytic activity">
    <reaction evidence="3">
        <text>2 GTP = 3',3'-c-di-GMP + 2 diphosphate</text>
        <dbReference type="Rhea" id="RHEA:24898"/>
        <dbReference type="ChEBI" id="CHEBI:33019"/>
        <dbReference type="ChEBI" id="CHEBI:37565"/>
        <dbReference type="ChEBI" id="CHEBI:58805"/>
        <dbReference type="EC" id="2.7.7.65"/>
    </reaction>
</comment>
<dbReference type="OrthoDB" id="9812260at2"/>
<proteinExistence type="predicted"/>
<evidence type="ECO:0000313" key="6">
    <source>
        <dbReference type="EMBL" id="GAD01437.1"/>
    </source>
</evidence>
<dbReference type="Gene3D" id="3.30.70.270">
    <property type="match status" value="1"/>
</dbReference>
<keyword evidence="7" id="KW-1185">Reference proteome</keyword>
<dbReference type="PROSITE" id="PS50887">
    <property type="entry name" value="GGDEF"/>
    <property type="match status" value="1"/>
</dbReference>
<evidence type="ECO:0000256" key="1">
    <source>
        <dbReference type="ARBA" id="ARBA00001946"/>
    </source>
</evidence>
<dbReference type="InterPro" id="IPR043128">
    <property type="entry name" value="Rev_trsase/Diguanyl_cyclase"/>
</dbReference>
<dbReference type="RefSeq" id="WP_016401205.1">
    <property type="nucleotide sequence ID" value="NZ_BARX01000008.1"/>
</dbReference>
<evidence type="ECO:0000256" key="4">
    <source>
        <dbReference type="SAM" id="Coils"/>
    </source>
</evidence>
<feature type="domain" description="GGDEF" evidence="5">
    <location>
        <begin position="399"/>
        <end position="530"/>
    </location>
</feature>
<dbReference type="SUPFAM" id="SSF55073">
    <property type="entry name" value="Nucleotide cyclase"/>
    <property type="match status" value="1"/>
</dbReference>
<organism evidence="6 7">
    <name type="scientific">Agarivorans albus MKT 106</name>
    <dbReference type="NCBI Taxonomy" id="1331007"/>
    <lineage>
        <taxon>Bacteria</taxon>
        <taxon>Pseudomonadati</taxon>
        <taxon>Pseudomonadota</taxon>
        <taxon>Gammaproteobacteria</taxon>
        <taxon>Alteromonadales</taxon>
        <taxon>Alteromonadaceae</taxon>
        <taxon>Agarivorans</taxon>
    </lineage>
</organism>
<evidence type="ECO:0000256" key="3">
    <source>
        <dbReference type="ARBA" id="ARBA00034247"/>
    </source>
</evidence>
<dbReference type="InterPro" id="IPR048516">
    <property type="entry name" value="DGCcoil"/>
</dbReference>
<dbReference type="Pfam" id="PF20975">
    <property type="entry name" value="DGCcoil"/>
    <property type="match status" value="1"/>
</dbReference>
<evidence type="ECO:0000259" key="5">
    <source>
        <dbReference type="PROSITE" id="PS50887"/>
    </source>
</evidence>
<dbReference type="InterPro" id="IPR000160">
    <property type="entry name" value="GGDEF_dom"/>
</dbReference>
<dbReference type="InterPro" id="IPR050469">
    <property type="entry name" value="Diguanylate_Cyclase"/>
</dbReference>
<dbReference type="Proteomes" id="UP000014461">
    <property type="component" value="Unassembled WGS sequence"/>
</dbReference>
<dbReference type="NCBIfam" id="TIGR00254">
    <property type="entry name" value="GGDEF"/>
    <property type="match status" value="1"/>
</dbReference>
<dbReference type="EMBL" id="BARX01000008">
    <property type="protein sequence ID" value="GAD01437.1"/>
    <property type="molecule type" value="Genomic_DNA"/>
</dbReference>
<dbReference type="SMART" id="SM00267">
    <property type="entry name" value="GGDEF"/>
    <property type="match status" value="1"/>
</dbReference>